<accession>A0ACA9MJQ9</accession>
<sequence>MSKKKKLEYQEINSSESENDNSLEENTSVFNRTESEVDFSTENLQEVGPNLTSTTTSTAISTATSMATSITTPHESSWVWKFFSKEYDDQNQIKSLICSLCKTRYKATNSPGTLATHLRTKHKEKAEYVQATLDKFKSKPYSKQDQRYKELTGSIIDFIVCCQLPFAIVDNPYFVKMLNLFDNRY</sequence>
<comment type="caution">
    <text evidence="1">The sequence shown here is derived from an EMBL/GenBank/DDBJ whole genome shotgun (WGS) entry which is preliminary data.</text>
</comment>
<keyword evidence="2" id="KW-1185">Reference proteome</keyword>
<name>A0ACA9MJQ9_9GLOM</name>
<evidence type="ECO:0000313" key="2">
    <source>
        <dbReference type="Proteomes" id="UP000789920"/>
    </source>
</evidence>
<protein>
    <submittedName>
        <fullName evidence="1">34147_t:CDS:1</fullName>
    </submittedName>
</protein>
<dbReference type="EMBL" id="CAJVQC010008287">
    <property type="protein sequence ID" value="CAG8590620.1"/>
    <property type="molecule type" value="Genomic_DNA"/>
</dbReference>
<organism evidence="1 2">
    <name type="scientific">Racocetra persica</name>
    <dbReference type="NCBI Taxonomy" id="160502"/>
    <lineage>
        <taxon>Eukaryota</taxon>
        <taxon>Fungi</taxon>
        <taxon>Fungi incertae sedis</taxon>
        <taxon>Mucoromycota</taxon>
        <taxon>Glomeromycotina</taxon>
        <taxon>Glomeromycetes</taxon>
        <taxon>Diversisporales</taxon>
        <taxon>Gigasporaceae</taxon>
        <taxon>Racocetra</taxon>
    </lineage>
</organism>
<reference evidence="1" key="1">
    <citation type="submission" date="2021-06" db="EMBL/GenBank/DDBJ databases">
        <authorList>
            <person name="Kallberg Y."/>
            <person name="Tangrot J."/>
            <person name="Rosling A."/>
        </authorList>
    </citation>
    <scope>NUCLEOTIDE SEQUENCE</scope>
    <source>
        <strain evidence="1">MA461A</strain>
    </source>
</reference>
<proteinExistence type="predicted"/>
<gene>
    <name evidence="1" type="ORF">RPERSI_LOCUS5520</name>
</gene>
<evidence type="ECO:0000313" key="1">
    <source>
        <dbReference type="EMBL" id="CAG8590620.1"/>
    </source>
</evidence>
<dbReference type="Proteomes" id="UP000789920">
    <property type="component" value="Unassembled WGS sequence"/>
</dbReference>